<protein>
    <submittedName>
        <fullName evidence="6">TetR/AcrR family transcriptional regulator</fullName>
    </submittedName>
</protein>
<dbReference type="PROSITE" id="PS50977">
    <property type="entry name" value="HTH_TETR_2"/>
    <property type="match status" value="1"/>
</dbReference>
<dbReference type="Proteomes" id="UP001156140">
    <property type="component" value="Unassembled WGS sequence"/>
</dbReference>
<dbReference type="Pfam" id="PF00440">
    <property type="entry name" value="TetR_N"/>
    <property type="match status" value="1"/>
</dbReference>
<dbReference type="InterPro" id="IPR025996">
    <property type="entry name" value="MT1864/Rv1816-like_C"/>
</dbReference>
<evidence type="ECO:0000259" key="5">
    <source>
        <dbReference type="PROSITE" id="PS50977"/>
    </source>
</evidence>
<dbReference type="GO" id="GO:0000976">
    <property type="term" value="F:transcription cis-regulatory region binding"/>
    <property type="evidence" value="ECO:0007669"/>
    <property type="project" value="TreeGrafter"/>
</dbReference>
<dbReference type="GO" id="GO:0003700">
    <property type="term" value="F:DNA-binding transcription factor activity"/>
    <property type="evidence" value="ECO:0007669"/>
    <property type="project" value="TreeGrafter"/>
</dbReference>
<name>A0AA41QNC7_9HYPH</name>
<evidence type="ECO:0000256" key="1">
    <source>
        <dbReference type="ARBA" id="ARBA00023015"/>
    </source>
</evidence>
<dbReference type="AlphaFoldDB" id="A0AA41QNC7"/>
<reference evidence="6" key="1">
    <citation type="submission" date="2022-03" db="EMBL/GenBank/DDBJ databases">
        <title>The complete genome sequence of a Methyloterrigena soli.</title>
        <authorList>
            <person name="Zi Z."/>
        </authorList>
    </citation>
    <scope>NUCLEOTIDE SEQUENCE</scope>
    <source>
        <strain evidence="6">M48</strain>
    </source>
</reference>
<keyword evidence="3" id="KW-0804">Transcription</keyword>
<evidence type="ECO:0000313" key="7">
    <source>
        <dbReference type="Proteomes" id="UP001156140"/>
    </source>
</evidence>
<feature type="domain" description="HTH tetR-type" evidence="5">
    <location>
        <begin position="15"/>
        <end position="75"/>
    </location>
</feature>
<evidence type="ECO:0000256" key="3">
    <source>
        <dbReference type="ARBA" id="ARBA00023163"/>
    </source>
</evidence>
<dbReference type="InterPro" id="IPR001647">
    <property type="entry name" value="HTH_TetR"/>
</dbReference>
<accession>A0AA41QNC7</accession>
<dbReference type="Gene3D" id="1.10.357.10">
    <property type="entry name" value="Tetracycline Repressor, domain 2"/>
    <property type="match status" value="1"/>
</dbReference>
<dbReference type="InterPro" id="IPR036271">
    <property type="entry name" value="Tet_transcr_reg_TetR-rel_C_sf"/>
</dbReference>
<dbReference type="InterPro" id="IPR009057">
    <property type="entry name" value="Homeodomain-like_sf"/>
</dbReference>
<sequence>MKPAPKAPRENYHHGDLRGALIRAADAILAESGVEGFTLRAAARRAGVSPAAPAYHFSSVRGLLTEVAILGYEELQRHIEIDGFAGDDTALLRRQAAGYIRFALTYPGRFRVMFRPDLHLVEDERLHQAAYAAMGQLAATVCRRAQLPLSPRPEPRAVAAVLAAWSQAHGIAQLLLDGKLNGFAGATTPQEAADRLLDDVLAEAWPERGHK</sequence>
<proteinExistence type="predicted"/>
<evidence type="ECO:0000313" key="6">
    <source>
        <dbReference type="EMBL" id="MCI0127789.1"/>
    </source>
</evidence>
<dbReference type="PANTHER" id="PTHR30055:SF220">
    <property type="entry name" value="TETR-FAMILY REGULATORY PROTEIN"/>
    <property type="match status" value="1"/>
</dbReference>
<evidence type="ECO:0000256" key="2">
    <source>
        <dbReference type="ARBA" id="ARBA00023125"/>
    </source>
</evidence>
<dbReference type="InterPro" id="IPR050109">
    <property type="entry name" value="HTH-type_TetR-like_transc_reg"/>
</dbReference>
<evidence type="ECO:0000256" key="4">
    <source>
        <dbReference type="PROSITE-ProRule" id="PRU00335"/>
    </source>
</evidence>
<comment type="caution">
    <text evidence="6">The sequence shown here is derived from an EMBL/GenBank/DDBJ whole genome shotgun (WGS) entry which is preliminary data.</text>
</comment>
<keyword evidence="2 4" id="KW-0238">DNA-binding</keyword>
<dbReference type="SUPFAM" id="SSF46689">
    <property type="entry name" value="Homeodomain-like"/>
    <property type="match status" value="1"/>
</dbReference>
<dbReference type="PANTHER" id="PTHR30055">
    <property type="entry name" value="HTH-TYPE TRANSCRIPTIONAL REGULATOR RUTR"/>
    <property type="match status" value="1"/>
</dbReference>
<dbReference type="RefSeq" id="WP_281736150.1">
    <property type="nucleotide sequence ID" value="NZ_JAKETQ010000001.1"/>
</dbReference>
<gene>
    <name evidence="6" type="ORF">ML536_13230</name>
</gene>
<keyword evidence="7" id="KW-1185">Reference proteome</keyword>
<dbReference type="Pfam" id="PF13305">
    <property type="entry name" value="TetR_C_33"/>
    <property type="match status" value="1"/>
</dbReference>
<keyword evidence="1" id="KW-0805">Transcription regulation</keyword>
<dbReference type="EMBL" id="JALAZD010000001">
    <property type="protein sequence ID" value="MCI0127789.1"/>
    <property type="molecule type" value="Genomic_DNA"/>
</dbReference>
<organism evidence="6 7">
    <name type="scientific">Paradevosia shaoguanensis</name>
    <dbReference type="NCBI Taxonomy" id="1335043"/>
    <lineage>
        <taxon>Bacteria</taxon>
        <taxon>Pseudomonadati</taxon>
        <taxon>Pseudomonadota</taxon>
        <taxon>Alphaproteobacteria</taxon>
        <taxon>Hyphomicrobiales</taxon>
        <taxon>Devosiaceae</taxon>
        <taxon>Paradevosia</taxon>
    </lineage>
</organism>
<dbReference type="SUPFAM" id="SSF48498">
    <property type="entry name" value="Tetracyclin repressor-like, C-terminal domain"/>
    <property type="match status" value="1"/>
</dbReference>
<feature type="DNA-binding region" description="H-T-H motif" evidence="4">
    <location>
        <begin position="38"/>
        <end position="57"/>
    </location>
</feature>